<dbReference type="GO" id="GO:0006310">
    <property type="term" value="P:DNA recombination"/>
    <property type="evidence" value="ECO:0007669"/>
    <property type="project" value="UniProtKB-UniRule"/>
</dbReference>
<evidence type="ECO:0000256" key="1">
    <source>
        <dbReference type="ARBA" id="ARBA00022723"/>
    </source>
</evidence>
<dbReference type="PROSITE" id="PS50880">
    <property type="entry name" value="TOPRIM"/>
    <property type="match status" value="1"/>
</dbReference>
<dbReference type="NCBIfam" id="TIGR00615">
    <property type="entry name" value="recR"/>
    <property type="match status" value="1"/>
</dbReference>
<dbReference type="STRING" id="927665.HMPREF1535_03535"/>
<dbReference type="HOGENOM" id="CLU_060739_1_1_10"/>
<keyword evidence="6 7" id="KW-0234">DNA repair</keyword>
<name>A0A0F5J694_9BACT</name>
<evidence type="ECO:0000256" key="6">
    <source>
        <dbReference type="ARBA" id="ARBA00023204"/>
    </source>
</evidence>
<dbReference type="SMART" id="SM00493">
    <property type="entry name" value="TOPRIM"/>
    <property type="match status" value="1"/>
</dbReference>
<evidence type="ECO:0000256" key="2">
    <source>
        <dbReference type="ARBA" id="ARBA00022763"/>
    </source>
</evidence>
<sequence>MTQKYPSALLENAVNELASLPGVGRKTALRLALYMLRRDEGYTENFASALLALRKEVKYCKVCHNICDDEMCSICADPKRDQSTVCVVENIKEVMAIENTGQFRGVYHVLGGIISPIDGIGPGDLQIDSLVQRVANEEVKEIVLALSTTMEGDTTNFFIYRKLSPYNVKITVIARGVSIGDEIEYADEITLGRSIVNRTSFNDSIKI</sequence>
<dbReference type="PATRIC" id="fig|927665.4.peg.3637"/>
<dbReference type="InterPro" id="IPR006171">
    <property type="entry name" value="TOPRIM_dom"/>
</dbReference>
<evidence type="ECO:0000313" key="9">
    <source>
        <dbReference type="EMBL" id="KKB53309.1"/>
    </source>
</evidence>
<dbReference type="GO" id="GO:0008270">
    <property type="term" value="F:zinc ion binding"/>
    <property type="evidence" value="ECO:0007669"/>
    <property type="project" value="UniProtKB-KW"/>
</dbReference>
<accession>A0A0F5J694</accession>
<dbReference type="GO" id="GO:0006281">
    <property type="term" value="P:DNA repair"/>
    <property type="evidence" value="ECO:0007669"/>
    <property type="project" value="UniProtKB-UniRule"/>
</dbReference>
<reference evidence="9 10" key="1">
    <citation type="submission" date="2013-04" db="EMBL/GenBank/DDBJ databases">
        <title>The Genome Sequence of Parabacteroides goldsteinii DSM 19448.</title>
        <authorList>
            <consortium name="The Broad Institute Genomics Platform"/>
            <person name="Earl A."/>
            <person name="Ward D."/>
            <person name="Feldgarden M."/>
            <person name="Gevers D."/>
            <person name="Martens E."/>
            <person name="Sakamoto M."/>
            <person name="Benno Y."/>
            <person name="Song Y."/>
            <person name="Liu C."/>
            <person name="Lee J."/>
            <person name="Bolanos M."/>
            <person name="Vaisanen M.L."/>
            <person name="Finegold S.M."/>
            <person name="Walker B."/>
            <person name="Young S."/>
            <person name="Zeng Q."/>
            <person name="Gargeya S."/>
            <person name="Fitzgerald M."/>
            <person name="Haas B."/>
            <person name="Abouelleil A."/>
            <person name="Allen A.W."/>
            <person name="Alvarado L."/>
            <person name="Arachchi H.M."/>
            <person name="Berlin A.M."/>
            <person name="Chapman S.B."/>
            <person name="Gainer-Dewar J."/>
            <person name="Goldberg J."/>
            <person name="Griggs A."/>
            <person name="Gujja S."/>
            <person name="Hansen M."/>
            <person name="Howarth C."/>
            <person name="Imamovic A."/>
            <person name="Ireland A."/>
            <person name="Larimer J."/>
            <person name="McCowan C."/>
            <person name="Murphy C."/>
            <person name="Pearson M."/>
            <person name="Poon T.W."/>
            <person name="Priest M."/>
            <person name="Roberts A."/>
            <person name="Saif S."/>
            <person name="Shea T."/>
            <person name="Sisk P."/>
            <person name="Sykes S."/>
            <person name="Wortman J."/>
            <person name="Nusbaum C."/>
            <person name="Birren B."/>
        </authorList>
    </citation>
    <scope>NUCLEOTIDE SEQUENCE [LARGE SCALE GENOMIC DNA]</scope>
    <source>
        <strain evidence="9 10">DSM 19448</strain>
    </source>
</reference>
<evidence type="ECO:0000313" key="10">
    <source>
        <dbReference type="Proteomes" id="UP000033047"/>
    </source>
</evidence>
<feature type="domain" description="Toprim" evidence="8">
    <location>
        <begin position="83"/>
        <end position="178"/>
    </location>
</feature>
<dbReference type="Gene3D" id="3.40.1360.10">
    <property type="match status" value="1"/>
</dbReference>
<gene>
    <name evidence="7" type="primary">recR</name>
    <name evidence="9" type="ORF">HMPREF1535_03535</name>
</gene>
<dbReference type="SUPFAM" id="SSF111304">
    <property type="entry name" value="Recombination protein RecR"/>
    <property type="match status" value="1"/>
</dbReference>
<dbReference type="Pfam" id="PF02132">
    <property type="entry name" value="RecR_ZnF"/>
    <property type="match status" value="1"/>
</dbReference>
<dbReference type="GO" id="GO:0003677">
    <property type="term" value="F:DNA binding"/>
    <property type="evidence" value="ECO:0007669"/>
    <property type="project" value="UniProtKB-UniRule"/>
</dbReference>
<dbReference type="Gene3D" id="1.10.8.420">
    <property type="entry name" value="RecR Domain 1"/>
    <property type="match status" value="1"/>
</dbReference>
<dbReference type="Pfam" id="PF21176">
    <property type="entry name" value="RecR_HhH"/>
    <property type="match status" value="1"/>
</dbReference>
<dbReference type="RefSeq" id="WP_046146957.1">
    <property type="nucleotide sequence ID" value="NZ_KQ033913.1"/>
</dbReference>
<comment type="caution">
    <text evidence="9">The sequence shown here is derived from an EMBL/GenBank/DDBJ whole genome shotgun (WGS) entry which is preliminary data.</text>
</comment>
<dbReference type="HAMAP" id="MF_00017">
    <property type="entry name" value="RecR"/>
    <property type="match status" value="1"/>
</dbReference>
<keyword evidence="1 7" id="KW-0479">Metal-binding</keyword>
<evidence type="ECO:0000256" key="7">
    <source>
        <dbReference type="HAMAP-Rule" id="MF_00017"/>
    </source>
</evidence>
<dbReference type="Pfam" id="PF21175">
    <property type="entry name" value="RecR_C"/>
    <property type="match status" value="1"/>
</dbReference>
<dbReference type="Pfam" id="PF13662">
    <property type="entry name" value="Toprim_4"/>
    <property type="match status" value="1"/>
</dbReference>
<dbReference type="Proteomes" id="UP000033047">
    <property type="component" value="Unassembled WGS sequence"/>
</dbReference>
<dbReference type="AlphaFoldDB" id="A0A0F5J694"/>
<dbReference type="Gene3D" id="6.10.250.240">
    <property type="match status" value="1"/>
</dbReference>
<comment type="function">
    <text evidence="7">May play a role in DNA repair. It seems to be involved in an RecBC-independent recombinational process of DNA repair. It may act with RecF and RecO.</text>
</comment>
<dbReference type="EMBL" id="AQHV01000015">
    <property type="protein sequence ID" value="KKB53309.1"/>
    <property type="molecule type" value="Genomic_DNA"/>
</dbReference>
<evidence type="ECO:0000259" key="8">
    <source>
        <dbReference type="PROSITE" id="PS50880"/>
    </source>
</evidence>
<dbReference type="InterPro" id="IPR023627">
    <property type="entry name" value="Rcmb_RecR"/>
</dbReference>
<dbReference type="InterPro" id="IPR015967">
    <property type="entry name" value="Rcmb_RecR_Znf"/>
</dbReference>
<proteinExistence type="inferred from homology"/>
<dbReference type="Gene3D" id="3.30.60.80">
    <property type="match status" value="1"/>
</dbReference>
<organism evidence="9 10">
    <name type="scientific">Parabacteroides goldsteinii DSM 19448 = WAL 12034</name>
    <dbReference type="NCBI Taxonomy" id="927665"/>
    <lineage>
        <taxon>Bacteria</taxon>
        <taxon>Pseudomonadati</taxon>
        <taxon>Bacteroidota</taxon>
        <taxon>Bacteroidia</taxon>
        <taxon>Bacteroidales</taxon>
        <taxon>Tannerellaceae</taxon>
        <taxon>Parabacteroides</taxon>
    </lineage>
</organism>
<dbReference type="CDD" id="cd01025">
    <property type="entry name" value="TOPRIM_recR"/>
    <property type="match status" value="1"/>
</dbReference>
<protein>
    <recommendedName>
        <fullName evidence="7">Recombination protein RecR</fullName>
    </recommendedName>
</protein>
<evidence type="ECO:0000256" key="3">
    <source>
        <dbReference type="ARBA" id="ARBA00022771"/>
    </source>
</evidence>
<evidence type="ECO:0000256" key="5">
    <source>
        <dbReference type="ARBA" id="ARBA00023172"/>
    </source>
</evidence>
<keyword evidence="4 7" id="KW-0862">Zinc</keyword>
<dbReference type="PANTHER" id="PTHR30446">
    <property type="entry name" value="RECOMBINATION PROTEIN RECR"/>
    <property type="match status" value="1"/>
</dbReference>
<comment type="similarity">
    <text evidence="7">Belongs to the RecR family.</text>
</comment>
<dbReference type="PANTHER" id="PTHR30446:SF0">
    <property type="entry name" value="RECOMBINATION PROTEIN RECR"/>
    <property type="match status" value="1"/>
</dbReference>
<keyword evidence="5 7" id="KW-0233">DNA recombination</keyword>
<keyword evidence="2 7" id="KW-0227">DNA damage</keyword>
<evidence type="ECO:0000256" key="4">
    <source>
        <dbReference type="ARBA" id="ARBA00022833"/>
    </source>
</evidence>
<dbReference type="InterPro" id="IPR000093">
    <property type="entry name" value="DNA_Rcmb_RecR"/>
</dbReference>
<keyword evidence="3 7" id="KW-0863">Zinc-finger</keyword>
<dbReference type="InterPro" id="IPR034137">
    <property type="entry name" value="TOPRIM_RecR"/>
</dbReference>
<feature type="zinc finger region" description="C4-type" evidence="7">
    <location>
        <begin position="60"/>
        <end position="75"/>
    </location>
</feature>
<dbReference type="PROSITE" id="PS01300">
    <property type="entry name" value="RECR"/>
    <property type="match status" value="1"/>
</dbReference>